<feature type="transmembrane region" description="Helical" evidence="1">
    <location>
        <begin position="306"/>
        <end position="327"/>
    </location>
</feature>
<proteinExistence type="predicted"/>
<evidence type="ECO:0000259" key="2">
    <source>
        <dbReference type="PROSITE" id="PS51212"/>
    </source>
</evidence>
<dbReference type="EnsemblMetazoa" id="G8146.1">
    <property type="protein sequence ID" value="G8146.1:cds"/>
    <property type="gene ID" value="G8146"/>
</dbReference>
<keyword evidence="1" id="KW-0812">Transmembrane</keyword>
<keyword evidence="4" id="KW-1185">Reference proteome</keyword>
<dbReference type="AlphaFoldDB" id="A0A8W8NMZ7"/>
<dbReference type="InterPro" id="IPR002889">
    <property type="entry name" value="WSC_carb-bd"/>
</dbReference>
<keyword evidence="1" id="KW-1133">Transmembrane helix</keyword>
<dbReference type="Proteomes" id="UP000005408">
    <property type="component" value="Unassembled WGS sequence"/>
</dbReference>
<keyword evidence="1" id="KW-0472">Membrane</keyword>
<evidence type="ECO:0000313" key="4">
    <source>
        <dbReference type="Proteomes" id="UP000005408"/>
    </source>
</evidence>
<evidence type="ECO:0000313" key="3">
    <source>
        <dbReference type="EnsemblMetazoa" id="G8146.1:cds"/>
    </source>
</evidence>
<accession>A0A8W8NMZ7</accession>
<reference evidence="3" key="1">
    <citation type="submission" date="2022-08" db="UniProtKB">
        <authorList>
            <consortium name="EnsemblMetazoa"/>
        </authorList>
    </citation>
    <scope>IDENTIFICATION</scope>
    <source>
        <strain evidence="3">05x7-T-G4-1.051#20</strain>
    </source>
</reference>
<dbReference type="PROSITE" id="PS51212">
    <property type="entry name" value="WSC"/>
    <property type="match status" value="1"/>
</dbReference>
<name>A0A8W8NMZ7_MAGGI</name>
<sequence>MQTKLIDVMTDYHFWRVLFHYFSVARLHHLKYMDHSYQLYLFVLSTTTLFTDSKPAGDVSHSWFDAQRQCFGWGLTTEKDKSDHPYWTGVYRRLTPWINILGCYPDSTNILQHVVNKSMIISSVGVCQEMCYRSNGYKFAVKMNTCLCIESVVPVNSSNRLSPADCNYKCEDNTDVIYSGDCGGISAYNLYEIQEVNFSTEDTCLSLQCSKKDKKFIPKRCSEALDKVCENINIPDNGFASSWNLSMEQCRKSRHSGYVFGEVILNNPRLVCRQLPSHLLVVWVGVRRQKYKNIDRGASDELALKISFPVITVFIILLLCAMAAVFYSRRRKMAKTDGTTKAQIESGPRKNIGSNVDSVQNNSYFVLEQCPQYISKGSYSANESPYKNSEDGVYDHLRDKNSRKPEVEDTYQHASAGVNRDMSEYDTMANAVNKKQEEDVSYDYSHQDTNRNYAYDLRAKNDLTDYPYDVAV</sequence>
<feature type="domain" description="WSC" evidence="2">
    <location>
        <begin position="97"/>
        <end position="194"/>
    </location>
</feature>
<organism evidence="3 4">
    <name type="scientific">Magallana gigas</name>
    <name type="common">Pacific oyster</name>
    <name type="synonym">Crassostrea gigas</name>
    <dbReference type="NCBI Taxonomy" id="29159"/>
    <lineage>
        <taxon>Eukaryota</taxon>
        <taxon>Metazoa</taxon>
        <taxon>Spiralia</taxon>
        <taxon>Lophotrochozoa</taxon>
        <taxon>Mollusca</taxon>
        <taxon>Bivalvia</taxon>
        <taxon>Autobranchia</taxon>
        <taxon>Pteriomorphia</taxon>
        <taxon>Ostreida</taxon>
        <taxon>Ostreoidea</taxon>
        <taxon>Ostreidae</taxon>
        <taxon>Magallana</taxon>
    </lineage>
</organism>
<evidence type="ECO:0000256" key="1">
    <source>
        <dbReference type="SAM" id="Phobius"/>
    </source>
</evidence>
<protein>
    <recommendedName>
        <fullName evidence="2">WSC domain-containing protein</fullName>
    </recommendedName>
</protein>